<evidence type="ECO:0000256" key="5">
    <source>
        <dbReference type="ARBA" id="ARBA00022597"/>
    </source>
</evidence>
<keyword evidence="3" id="KW-0813">Transport</keyword>
<keyword evidence="13" id="KW-0998">Cell outer membrane</keyword>
<reference evidence="18 19" key="1">
    <citation type="submission" date="2018-06" db="EMBL/GenBank/DDBJ databases">
        <title>Flavobacterium sp IMCC34762, genome.</title>
        <authorList>
            <person name="Joung Y."/>
            <person name="Cho J."/>
            <person name="Song J."/>
        </authorList>
    </citation>
    <scope>NUCLEOTIDE SEQUENCE [LARGE SCALE GENOMIC DNA]</scope>
    <source>
        <strain evidence="18 19">IMCC34762</strain>
    </source>
</reference>
<evidence type="ECO:0000256" key="6">
    <source>
        <dbReference type="ARBA" id="ARBA00022692"/>
    </source>
</evidence>
<keyword evidence="8" id="KW-0625">Polysaccharide transport</keyword>
<evidence type="ECO:0000259" key="16">
    <source>
        <dbReference type="Pfam" id="PF02563"/>
    </source>
</evidence>
<dbReference type="OrthoDB" id="662756at2"/>
<dbReference type="InterPro" id="IPR049712">
    <property type="entry name" value="Poly_export"/>
</dbReference>
<name>A0A2W7UBL1_9FLAO</name>
<dbReference type="PANTHER" id="PTHR33619:SF3">
    <property type="entry name" value="POLYSACCHARIDE EXPORT PROTEIN GFCE-RELATED"/>
    <property type="match status" value="1"/>
</dbReference>
<dbReference type="PANTHER" id="PTHR33619">
    <property type="entry name" value="POLYSACCHARIDE EXPORT PROTEIN GFCE-RELATED"/>
    <property type="match status" value="1"/>
</dbReference>
<dbReference type="Pfam" id="PF02563">
    <property type="entry name" value="Poly_export"/>
    <property type="match status" value="1"/>
</dbReference>
<dbReference type="Proteomes" id="UP000249177">
    <property type="component" value="Unassembled WGS sequence"/>
</dbReference>
<dbReference type="GO" id="GO:0006811">
    <property type="term" value="P:monoatomic ion transport"/>
    <property type="evidence" value="ECO:0007669"/>
    <property type="project" value="UniProtKB-KW"/>
</dbReference>
<dbReference type="Pfam" id="PF22461">
    <property type="entry name" value="SLBB_2"/>
    <property type="match status" value="1"/>
</dbReference>
<evidence type="ECO:0000256" key="1">
    <source>
        <dbReference type="ARBA" id="ARBA00004571"/>
    </source>
</evidence>
<sequence>MDSVLSFKRISLLFLILFLFSCASRKDIVYYQDIDKAPFQEKTNSYEIKIQPDDLLMIIVSAEDSEIAAPFNLKTYTTVNPNKQDVAGAQTTQLYLVDSNGFIDFPILGRLKVSGMARSQVIKFLQDKISVYIKNPIINLRIMNFKISVQGEVTLPGTYTISSERITLIEALSMAKDLTIYGKRNNILIIREIDGLKTYNRIDITKADFMNSPFYYLAQNDVVYVEPNKNKINGSAVGPNTGVIISITSLLITLITLIVTTAK</sequence>
<evidence type="ECO:0000256" key="3">
    <source>
        <dbReference type="ARBA" id="ARBA00022448"/>
    </source>
</evidence>
<evidence type="ECO:0000256" key="14">
    <source>
        <dbReference type="ARBA" id="ARBA00023288"/>
    </source>
</evidence>
<evidence type="ECO:0000256" key="4">
    <source>
        <dbReference type="ARBA" id="ARBA00022452"/>
    </source>
</evidence>
<dbReference type="InterPro" id="IPR054765">
    <property type="entry name" value="SLBB_dom"/>
</dbReference>
<evidence type="ECO:0000256" key="2">
    <source>
        <dbReference type="ARBA" id="ARBA00009450"/>
    </source>
</evidence>
<evidence type="ECO:0000256" key="15">
    <source>
        <dbReference type="SAM" id="Phobius"/>
    </source>
</evidence>
<gene>
    <name evidence="18" type="ORF">DOS84_04835</name>
</gene>
<keyword evidence="15" id="KW-1133">Transmembrane helix</keyword>
<evidence type="ECO:0000259" key="17">
    <source>
        <dbReference type="Pfam" id="PF22461"/>
    </source>
</evidence>
<comment type="caution">
    <text evidence="18">The sequence shown here is derived from an EMBL/GenBank/DDBJ whole genome shotgun (WGS) entry which is preliminary data.</text>
</comment>
<dbReference type="InterPro" id="IPR003715">
    <property type="entry name" value="Poly_export_N"/>
</dbReference>
<feature type="domain" description="Polysaccharide export protein N-terminal" evidence="16">
    <location>
        <begin position="44"/>
        <end position="142"/>
    </location>
</feature>
<comment type="subcellular location">
    <subcellularLocation>
        <location evidence="1">Cell outer membrane</location>
        <topology evidence="1">Multi-pass membrane protein</topology>
    </subcellularLocation>
</comment>
<feature type="domain" description="SLBB" evidence="17">
    <location>
        <begin position="146"/>
        <end position="225"/>
    </location>
</feature>
<evidence type="ECO:0000256" key="12">
    <source>
        <dbReference type="ARBA" id="ARBA00023139"/>
    </source>
</evidence>
<keyword evidence="19" id="KW-1185">Reference proteome</keyword>
<dbReference type="Gene3D" id="3.30.1950.10">
    <property type="entry name" value="wza like domain"/>
    <property type="match status" value="1"/>
</dbReference>
<evidence type="ECO:0000256" key="7">
    <source>
        <dbReference type="ARBA" id="ARBA00022729"/>
    </source>
</evidence>
<comment type="similarity">
    <text evidence="2">Belongs to the BexD/CtrA/VexA family.</text>
</comment>
<evidence type="ECO:0000256" key="9">
    <source>
        <dbReference type="ARBA" id="ARBA00023065"/>
    </source>
</evidence>
<keyword evidence="12" id="KW-0564">Palmitate</keyword>
<dbReference type="EMBL" id="QKXH01000002">
    <property type="protein sequence ID" value="PZX94879.1"/>
    <property type="molecule type" value="Genomic_DNA"/>
</dbReference>
<dbReference type="GO" id="GO:0015159">
    <property type="term" value="F:polysaccharide transmembrane transporter activity"/>
    <property type="evidence" value="ECO:0007669"/>
    <property type="project" value="InterPro"/>
</dbReference>
<evidence type="ECO:0000256" key="13">
    <source>
        <dbReference type="ARBA" id="ARBA00023237"/>
    </source>
</evidence>
<evidence type="ECO:0000256" key="8">
    <source>
        <dbReference type="ARBA" id="ARBA00023047"/>
    </source>
</evidence>
<evidence type="ECO:0000313" key="18">
    <source>
        <dbReference type="EMBL" id="PZX94879.1"/>
    </source>
</evidence>
<protein>
    <submittedName>
        <fullName evidence="18">Polysaccharide export protein</fullName>
    </submittedName>
</protein>
<evidence type="ECO:0000313" key="19">
    <source>
        <dbReference type="Proteomes" id="UP000249177"/>
    </source>
</evidence>
<accession>A0A2W7UBL1</accession>
<keyword evidence="4" id="KW-1134">Transmembrane beta strand</keyword>
<evidence type="ECO:0000256" key="10">
    <source>
        <dbReference type="ARBA" id="ARBA00023114"/>
    </source>
</evidence>
<proteinExistence type="inferred from homology"/>
<dbReference type="GO" id="GO:0009279">
    <property type="term" value="C:cell outer membrane"/>
    <property type="evidence" value="ECO:0007669"/>
    <property type="project" value="UniProtKB-SubCell"/>
</dbReference>
<keyword evidence="5" id="KW-0762">Sugar transport</keyword>
<organism evidence="18 19">
    <name type="scientific">Flavobacterium aquariorum</name>
    <dbReference type="NCBI Taxonomy" id="2217670"/>
    <lineage>
        <taxon>Bacteria</taxon>
        <taxon>Pseudomonadati</taxon>
        <taxon>Bacteroidota</taxon>
        <taxon>Flavobacteriia</taxon>
        <taxon>Flavobacteriales</taxon>
        <taxon>Flavobacteriaceae</taxon>
        <taxon>Flavobacterium</taxon>
    </lineage>
</organism>
<feature type="transmembrane region" description="Helical" evidence="15">
    <location>
        <begin position="243"/>
        <end position="262"/>
    </location>
</feature>
<keyword evidence="7" id="KW-0732">Signal</keyword>
<keyword evidence="9" id="KW-0406">Ion transport</keyword>
<dbReference type="RefSeq" id="WP_111408974.1">
    <property type="nucleotide sequence ID" value="NZ_QKXH01000002.1"/>
</dbReference>
<dbReference type="GO" id="GO:0015288">
    <property type="term" value="F:porin activity"/>
    <property type="evidence" value="ECO:0007669"/>
    <property type="project" value="UniProtKB-KW"/>
</dbReference>
<keyword evidence="11 15" id="KW-0472">Membrane</keyword>
<dbReference type="Gene3D" id="3.10.560.10">
    <property type="entry name" value="Outer membrane lipoprotein wza domain like"/>
    <property type="match status" value="1"/>
</dbReference>
<dbReference type="GO" id="GO:0046930">
    <property type="term" value="C:pore complex"/>
    <property type="evidence" value="ECO:0007669"/>
    <property type="project" value="UniProtKB-KW"/>
</dbReference>
<dbReference type="AlphaFoldDB" id="A0A2W7UBL1"/>
<evidence type="ECO:0000256" key="11">
    <source>
        <dbReference type="ARBA" id="ARBA00023136"/>
    </source>
</evidence>
<keyword evidence="14" id="KW-0449">Lipoprotein</keyword>
<keyword evidence="10" id="KW-0626">Porin</keyword>
<keyword evidence="6 15" id="KW-0812">Transmembrane</keyword>